<dbReference type="PANTHER" id="PTHR43777:SF1">
    <property type="entry name" value="MOLYBDENUM COFACTOR CYTIDYLYLTRANSFERASE"/>
    <property type="match status" value="1"/>
</dbReference>
<dbReference type="Pfam" id="PF12804">
    <property type="entry name" value="NTP_transf_3"/>
    <property type="match status" value="1"/>
</dbReference>
<dbReference type="InterPro" id="IPR025877">
    <property type="entry name" value="MobA-like_NTP_Trfase"/>
</dbReference>
<feature type="domain" description="MobA-like NTP transferase" evidence="2">
    <location>
        <begin position="3"/>
        <end position="152"/>
    </location>
</feature>
<dbReference type="AlphaFoldDB" id="A0A423PM08"/>
<dbReference type="Gene3D" id="3.90.550.10">
    <property type="entry name" value="Spore Coat Polysaccharide Biosynthesis Protein SpsA, Chain A"/>
    <property type="match status" value="1"/>
</dbReference>
<evidence type="ECO:0000313" key="3">
    <source>
        <dbReference type="EMBL" id="ROO26640.1"/>
    </source>
</evidence>
<dbReference type="Proteomes" id="UP000285310">
    <property type="component" value="Unassembled WGS sequence"/>
</dbReference>
<dbReference type="RefSeq" id="WP_123658693.1">
    <property type="nucleotide sequence ID" value="NZ_AYKG01000034.1"/>
</dbReference>
<name>A0A423PM08_9GAMM</name>
<dbReference type="GO" id="GO:0016779">
    <property type="term" value="F:nucleotidyltransferase activity"/>
    <property type="evidence" value="ECO:0007669"/>
    <property type="project" value="UniProtKB-ARBA"/>
</dbReference>
<dbReference type="PANTHER" id="PTHR43777">
    <property type="entry name" value="MOLYBDENUM COFACTOR CYTIDYLYLTRANSFERASE"/>
    <property type="match status" value="1"/>
</dbReference>
<evidence type="ECO:0000259" key="2">
    <source>
        <dbReference type="Pfam" id="PF12804"/>
    </source>
</evidence>
<reference evidence="3 4" key="1">
    <citation type="submission" date="2013-10" db="EMBL/GenBank/DDBJ databases">
        <title>Salinisphaera japonica YTM-1 Genome Sequencing.</title>
        <authorList>
            <person name="Lai Q."/>
            <person name="Li C."/>
            <person name="Shao Z."/>
        </authorList>
    </citation>
    <scope>NUCLEOTIDE SEQUENCE [LARGE SCALE GENOMIC DNA]</scope>
    <source>
        <strain evidence="3 4">YTM-1</strain>
    </source>
</reference>
<evidence type="ECO:0000256" key="1">
    <source>
        <dbReference type="ARBA" id="ARBA00022842"/>
    </source>
</evidence>
<keyword evidence="1" id="KW-0460">Magnesium</keyword>
<dbReference type="InParanoid" id="A0A423PM08"/>
<dbReference type="OrthoDB" id="5298023at2"/>
<evidence type="ECO:0000313" key="4">
    <source>
        <dbReference type="Proteomes" id="UP000285310"/>
    </source>
</evidence>
<protein>
    <recommendedName>
        <fullName evidence="2">MobA-like NTP transferase domain-containing protein</fullName>
    </recommendedName>
</protein>
<dbReference type="EMBL" id="AYKG01000034">
    <property type="protein sequence ID" value="ROO26640.1"/>
    <property type="molecule type" value="Genomic_DNA"/>
</dbReference>
<accession>A0A423PM08</accession>
<organism evidence="3 4">
    <name type="scientific">Salinisphaera japonica YTM-1</name>
    <dbReference type="NCBI Taxonomy" id="1209778"/>
    <lineage>
        <taxon>Bacteria</taxon>
        <taxon>Pseudomonadati</taxon>
        <taxon>Pseudomonadota</taxon>
        <taxon>Gammaproteobacteria</taxon>
        <taxon>Salinisphaerales</taxon>
        <taxon>Salinisphaeraceae</taxon>
        <taxon>Salinisphaera</taxon>
    </lineage>
</organism>
<dbReference type="SUPFAM" id="SSF53448">
    <property type="entry name" value="Nucleotide-diphospho-sugar transferases"/>
    <property type="match status" value="1"/>
</dbReference>
<gene>
    <name evidence="3" type="ORF">SAJA_11075</name>
</gene>
<keyword evidence="4" id="KW-1185">Reference proteome</keyword>
<dbReference type="InterPro" id="IPR029044">
    <property type="entry name" value="Nucleotide-diphossugar_trans"/>
</dbReference>
<sequence>MNALIVAAGRSRRFGLANKLLAPVAGRPLIVVSVSRVLAATRGPVTLVLGHEAHRIAAALARHGVLTHPRLKIARNRHPRAGMAASLDTALDAAPRLDSVVTVYLADMPNIVARQDRVLARAVRAGWPVARVGAGHRPGHPVRLRRSAIAAHAKPGRLARTAKACRETTCVIEVPTRAILDVDTRQMIRSLI</sequence>
<comment type="caution">
    <text evidence="3">The sequence shown here is derived from an EMBL/GenBank/DDBJ whole genome shotgun (WGS) entry which is preliminary data.</text>
</comment>
<proteinExistence type="predicted"/>